<dbReference type="InterPro" id="IPR004089">
    <property type="entry name" value="MCPsignal_dom"/>
</dbReference>
<dbReference type="InterPro" id="IPR051310">
    <property type="entry name" value="MCP_chemotaxis"/>
</dbReference>
<sequence length="599" mass="63145">MALVDLKVSKKILSAFAALIALSAVGDAIVLAQLRAIDRSARLNDQAFDLSSDVRTIKSGLVEQQNAIRGYVMSGNATFLDTYRQQAAATQTALDHFASNAQSPGQREQAEVLKGKIDAWRVQYGDRPLALSDDAATHDQAMAIMSTKTLGELRTAIDALETEQARVQDARFVHETQAILIGQVALALGAVLAMAASLSMARLLGRLVAAPIVRMTQAMRRLAQGDLTIEVPDGTRGDELGEMAAAVEHFKAAAIEKLRLEGESREVEAAQIAAAKAEATRQQAFVVDALAQGLEKLAAGELTWRVNEPFPLEYEKLRGDFNAAMGRLQETMGVIARAADGIRAETGEISQAADDLSARTERQAASLEQTAAALDQVTATVRRTADWASQALGVAKSARGEAQSSGGVVRDTVGAMGRIERSSQQIGQITGLIDEIAFQTNLLALNAGVEAARAGDAGRGFAVVAQEVRALAQRSAEAAKEIKALIAASSDQVAAGANLVGQTGAALERIVQRVGELDGVIGDIAASAQEQALGLQQVNTAVNQMDQITQQNAAMVEQSTAASHGVAREAEGLSRLMGGFQLDGESKSRVRPRLRAIAG</sequence>
<keyword evidence="5" id="KW-1133">Transmembrane helix</keyword>
<keyword evidence="2" id="KW-0145">Chemotaxis</keyword>
<feature type="domain" description="HAMP" evidence="7">
    <location>
        <begin position="206"/>
        <end position="259"/>
    </location>
</feature>
<dbReference type="PANTHER" id="PTHR43531">
    <property type="entry name" value="PROTEIN ICFG"/>
    <property type="match status" value="1"/>
</dbReference>
<comment type="similarity">
    <text evidence="3">Belongs to the methyl-accepting chemotaxis (MCP) protein family.</text>
</comment>
<evidence type="ECO:0000256" key="1">
    <source>
        <dbReference type="ARBA" id="ARBA00004370"/>
    </source>
</evidence>
<dbReference type="Pfam" id="PF00672">
    <property type="entry name" value="HAMP"/>
    <property type="match status" value="1"/>
</dbReference>
<reference evidence="8" key="1">
    <citation type="submission" date="2008-01" db="EMBL/GenBank/DDBJ databases">
        <title>Complete sequence of plasmid1 pCAUL01 of Caulobacter sp. K31.</title>
        <authorList>
            <consortium name="US DOE Joint Genome Institute"/>
            <person name="Copeland A."/>
            <person name="Lucas S."/>
            <person name="Lapidus A."/>
            <person name="Barry K."/>
            <person name="Glavina del Rio T."/>
            <person name="Dalin E."/>
            <person name="Tice H."/>
            <person name="Pitluck S."/>
            <person name="Bruce D."/>
            <person name="Goodwin L."/>
            <person name="Thompson L.S."/>
            <person name="Brettin T."/>
            <person name="Detter J.C."/>
            <person name="Han C."/>
            <person name="Schmutz J."/>
            <person name="Larimer F."/>
            <person name="Land M."/>
            <person name="Hauser L."/>
            <person name="Kyrpides N."/>
            <person name="Kim E."/>
            <person name="Stephens C."/>
            <person name="Richardson P."/>
        </authorList>
    </citation>
    <scope>NUCLEOTIDE SEQUENCE [LARGE SCALE GENOMIC DNA]</scope>
    <source>
        <strain evidence="8">K31</strain>
        <plasmid evidence="8">pCAUL01</plasmid>
    </source>
</reference>
<dbReference type="PROSITE" id="PS50111">
    <property type="entry name" value="CHEMOTAXIS_TRANSDUC_2"/>
    <property type="match status" value="1"/>
</dbReference>
<evidence type="ECO:0000256" key="4">
    <source>
        <dbReference type="PROSITE-ProRule" id="PRU00284"/>
    </source>
</evidence>
<geneLocation type="plasmid" evidence="8">
    <name>pCAUL01</name>
</geneLocation>
<dbReference type="SUPFAM" id="SSF158472">
    <property type="entry name" value="HAMP domain-like"/>
    <property type="match status" value="1"/>
</dbReference>
<evidence type="ECO:0000256" key="3">
    <source>
        <dbReference type="ARBA" id="ARBA00029447"/>
    </source>
</evidence>
<feature type="transmembrane region" description="Helical" evidence="5">
    <location>
        <begin position="178"/>
        <end position="198"/>
    </location>
</feature>
<dbReference type="InterPro" id="IPR007891">
    <property type="entry name" value="CHASE3"/>
</dbReference>
<dbReference type="GO" id="GO:0004888">
    <property type="term" value="F:transmembrane signaling receptor activity"/>
    <property type="evidence" value="ECO:0007669"/>
    <property type="project" value="InterPro"/>
</dbReference>
<dbReference type="KEGG" id="cak:Caul_5142"/>
<dbReference type="InterPro" id="IPR003660">
    <property type="entry name" value="HAMP_dom"/>
</dbReference>
<comment type="subcellular location">
    <subcellularLocation>
        <location evidence="1">Membrane</location>
    </subcellularLocation>
</comment>
<dbReference type="SUPFAM" id="SSF58104">
    <property type="entry name" value="Methyl-accepting chemotaxis protein (MCP) signaling domain"/>
    <property type="match status" value="1"/>
</dbReference>
<dbReference type="EMBL" id="CP000928">
    <property type="protein sequence ID" value="ABZ74262.1"/>
    <property type="molecule type" value="Genomic_DNA"/>
</dbReference>
<dbReference type="Pfam" id="PF05227">
    <property type="entry name" value="CHASE3"/>
    <property type="match status" value="1"/>
</dbReference>
<keyword evidence="5" id="KW-0472">Membrane</keyword>
<dbReference type="Gene3D" id="1.10.287.950">
    <property type="entry name" value="Methyl-accepting chemotaxis protein"/>
    <property type="match status" value="1"/>
</dbReference>
<dbReference type="Gene3D" id="6.10.340.10">
    <property type="match status" value="1"/>
</dbReference>
<dbReference type="PROSITE" id="PS50885">
    <property type="entry name" value="HAMP"/>
    <property type="match status" value="2"/>
</dbReference>
<protein>
    <submittedName>
        <fullName evidence="8">Methyl-accepting chemotaxis sensory transducer</fullName>
    </submittedName>
</protein>
<dbReference type="CDD" id="cd06225">
    <property type="entry name" value="HAMP"/>
    <property type="match status" value="1"/>
</dbReference>
<dbReference type="FunFam" id="1.10.287.950:FF:000001">
    <property type="entry name" value="Methyl-accepting chemotaxis sensory transducer"/>
    <property type="match status" value="1"/>
</dbReference>
<dbReference type="PRINTS" id="PR00260">
    <property type="entry name" value="CHEMTRNSDUCR"/>
</dbReference>
<dbReference type="GO" id="GO:0006935">
    <property type="term" value="P:chemotaxis"/>
    <property type="evidence" value="ECO:0007669"/>
    <property type="project" value="UniProtKB-KW"/>
</dbReference>
<evidence type="ECO:0000313" key="8">
    <source>
        <dbReference type="EMBL" id="ABZ74262.1"/>
    </source>
</evidence>
<dbReference type="CDD" id="cd11386">
    <property type="entry name" value="MCP_signal"/>
    <property type="match status" value="1"/>
</dbReference>
<dbReference type="PANTHER" id="PTHR43531:SF11">
    <property type="entry name" value="METHYL-ACCEPTING CHEMOTAXIS PROTEIN 3"/>
    <property type="match status" value="1"/>
</dbReference>
<feature type="domain" description="HAMP" evidence="7">
    <location>
        <begin position="281"/>
        <end position="333"/>
    </location>
</feature>
<dbReference type="HOGENOM" id="CLU_000445_107_20_5"/>
<dbReference type="OrthoDB" id="7168157at2"/>
<gene>
    <name evidence="8" type="ordered locus">Caul_5142</name>
</gene>
<dbReference type="SMART" id="SM00283">
    <property type="entry name" value="MA"/>
    <property type="match status" value="1"/>
</dbReference>
<keyword evidence="4" id="KW-0807">Transducer</keyword>
<dbReference type="Pfam" id="PF00015">
    <property type="entry name" value="MCPsignal"/>
    <property type="match status" value="1"/>
</dbReference>
<keyword evidence="8" id="KW-0614">Plasmid</keyword>
<feature type="domain" description="Methyl-accepting transducer" evidence="6">
    <location>
        <begin position="338"/>
        <end position="567"/>
    </location>
</feature>
<dbReference type="SMART" id="SM00304">
    <property type="entry name" value="HAMP"/>
    <property type="match status" value="2"/>
</dbReference>
<keyword evidence="5" id="KW-0812">Transmembrane</keyword>
<evidence type="ECO:0000256" key="2">
    <source>
        <dbReference type="ARBA" id="ARBA00022500"/>
    </source>
</evidence>
<dbReference type="AlphaFoldDB" id="B0T987"/>
<accession>B0T987</accession>
<proteinExistence type="inferred from homology"/>
<evidence type="ECO:0000259" key="7">
    <source>
        <dbReference type="PROSITE" id="PS50885"/>
    </source>
</evidence>
<evidence type="ECO:0000259" key="6">
    <source>
        <dbReference type="PROSITE" id="PS50111"/>
    </source>
</evidence>
<dbReference type="GO" id="GO:0005886">
    <property type="term" value="C:plasma membrane"/>
    <property type="evidence" value="ECO:0007669"/>
    <property type="project" value="TreeGrafter"/>
</dbReference>
<dbReference type="InterPro" id="IPR004090">
    <property type="entry name" value="Chemotax_Me-accpt_rcpt"/>
</dbReference>
<name>B0T987_CAUSK</name>
<evidence type="ECO:0000256" key="5">
    <source>
        <dbReference type="SAM" id="Phobius"/>
    </source>
</evidence>
<dbReference type="GO" id="GO:0007165">
    <property type="term" value="P:signal transduction"/>
    <property type="evidence" value="ECO:0007669"/>
    <property type="project" value="UniProtKB-KW"/>
</dbReference>
<organism evidence="8">
    <name type="scientific">Caulobacter sp. (strain K31)</name>
    <dbReference type="NCBI Taxonomy" id="366602"/>
    <lineage>
        <taxon>Bacteria</taxon>
        <taxon>Pseudomonadati</taxon>
        <taxon>Pseudomonadota</taxon>
        <taxon>Alphaproteobacteria</taxon>
        <taxon>Caulobacterales</taxon>
        <taxon>Caulobacteraceae</taxon>
        <taxon>Caulobacter</taxon>
    </lineage>
</organism>